<evidence type="ECO:0008006" key="3">
    <source>
        <dbReference type="Google" id="ProtNLM"/>
    </source>
</evidence>
<dbReference type="EMBL" id="BJYV01000008">
    <property type="protein sequence ID" value="GEO21598.1"/>
    <property type="molecule type" value="Genomic_DNA"/>
</dbReference>
<keyword evidence="2" id="KW-1185">Reference proteome</keyword>
<accession>A0A512CBL4</accession>
<comment type="caution">
    <text evidence="1">The sequence shown here is derived from an EMBL/GenBank/DDBJ whole genome shotgun (WGS) entry which is preliminary data.</text>
</comment>
<evidence type="ECO:0000313" key="1">
    <source>
        <dbReference type="EMBL" id="GEO21598.1"/>
    </source>
</evidence>
<proteinExistence type="predicted"/>
<gene>
    <name evidence="1" type="ORF">CQA01_21320</name>
</gene>
<name>A0A512CBL4_9BACT</name>
<protein>
    <recommendedName>
        <fullName evidence="3">CYTH domain-containing protein</fullName>
    </recommendedName>
</protein>
<evidence type="ECO:0000313" key="2">
    <source>
        <dbReference type="Proteomes" id="UP000321301"/>
    </source>
</evidence>
<dbReference type="AlphaFoldDB" id="A0A512CBL4"/>
<dbReference type="Proteomes" id="UP000321301">
    <property type="component" value="Unassembled WGS sequence"/>
</dbReference>
<reference evidence="1 2" key="1">
    <citation type="submission" date="2019-07" db="EMBL/GenBank/DDBJ databases">
        <title>Whole genome shotgun sequence of Cyclobacterium qasimii NBRC 106168.</title>
        <authorList>
            <person name="Hosoyama A."/>
            <person name="Uohara A."/>
            <person name="Ohji S."/>
            <person name="Ichikawa N."/>
        </authorList>
    </citation>
    <scope>NUCLEOTIDE SEQUENCE [LARGE SCALE GENOMIC DNA]</scope>
    <source>
        <strain evidence="1 2">NBRC 106168</strain>
    </source>
</reference>
<sequence length="201" mass="23286">MYIEAITNQKPEYRTLEIRWFFTSPVEELHSFLIEKSDGENEPETRTDTYFPIAERPDLGLKIRNENYEVKQRREWEIPNPESQPLPGKFEAWDKWSLDKFPEATSEITGLAVLKKRTLVKLDKEFKVVSSSTWPPKGIQIEYTEIQIEAVTYYTFALEVSGIPTAESLLDISRNIPIHPRLTAENCCSYPAFILGLNAKK</sequence>
<dbReference type="RefSeq" id="WP_020890737.1">
    <property type="nucleotide sequence ID" value="NZ_BJYV01000008.1"/>
</dbReference>
<organism evidence="1 2">
    <name type="scientific">Cyclobacterium qasimii</name>
    <dbReference type="NCBI Taxonomy" id="1350429"/>
    <lineage>
        <taxon>Bacteria</taxon>
        <taxon>Pseudomonadati</taxon>
        <taxon>Bacteroidota</taxon>
        <taxon>Cytophagia</taxon>
        <taxon>Cytophagales</taxon>
        <taxon>Cyclobacteriaceae</taxon>
        <taxon>Cyclobacterium</taxon>
    </lineage>
</organism>